<evidence type="ECO:0000313" key="2">
    <source>
        <dbReference type="EMBL" id="KAL1529722.1"/>
    </source>
</evidence>
<accession>A0AB34K8S2</accession>
<proteinExistence type="predicted"/>
<dbReference type="Proteomes" id="UP001515480">
    <property type="component" value="Unassembled WGS sequence"/>
</dbReference>
<feature type="compositionally biased region" description="Basic and acidic residues" evidence="1">
    <location>
        <begin position="18"/>
        <end position="31"/>
    </location>
</feature>
<feature type="region of interest" description="Disordered" evidence="1">
    <location>
        <begin position="1"/>
        <end position="31"/>
    </location>
</feature>
<evidence type="ECO:0000256" key="1">
    <source>
        <dbReference type="SAM" id="MobiDB-lite"/>
    </source>
</evidence>
<gene>
    <name evidence="2" type="ORF">AB1Y20_000659</name>
</gene>
<dbReference type="EMBL" id="JBGBPQ010000001">
    <property type="protein sequence ID" value="KAL1529722.1"/>
    <property type="molecule type" value="Genomic_DNA"/>
</dbReference>
<reference evidence="2 3" key="1">
    <citation type="journal article" date="2024" name="Science">
        <title>Giant polyketide synthase enzymes in the biosynthesis of giant marine polyether toxins.</title>
        <authorList>
            <person name="Fallon T.R."/>
            <person name="Shende V.V."/>
            <person name="Wierzbicki I.H."/>
            <person name="Pendleton A.L."/>
            <person name="Watervoot N.F."/>
            <person name="Auber R.P."/>
            <person name="Gonzalez D.J."/>
            <person name="Wisecaver J.H."/>
            <person name="Moore B.S."/>
        </authorList>
    </citation>
    <scope>NUCLEOTIDE SEQUENCE [LARGE SCALE GENOMIC DNA]</scope>
    <source>
        <strain evidence="2 3">12B1</strain>
    </source>
</reference>
<comment type="caution">
    <text evidence="2">The sequence shown here is derived from an EMBL/GenBank/DDBJ whole genome shotgun (WGS) entry which is preliminary data.</text>
</comment>
<keyword evidence="3" id="KW-1185">Reference proteome</keyword>
<name>A0AB34K8S2_PRYPA</name>
<sequence length="182" mass="20003">MLSSIDGCRDDDEVTNGGEERAEAAGGPDRRGGGALSWLEVLRCFESLPEREQSEKRTMRDPLLRILHSRVHDAECTCDITTQVPGGAHRWFGFVKVQLKSRRERLRKARASGRTAAAEACLAQELCAFDFHRMCAIRAADTKAKGAYMQCPGDSSVAGWAEHAQAAYSLIALKNSRLHSAL</sequence>
<dbReference type="AlphaFoldDB" id="A0AB34K8S2"/>
<organism evidence="2 3">
    <name type="scientific">Prymnesium parvum</name>
    <name type="common">Toxic golden alga</name>
    <dbReference type="NCBI Taxonomy" id="97485"/>
    <lineage>
        <taxon>Eukaryota</taxon>
        <taxon>Haptista</taxon>
        <taxon>Haptophyta</taxon>
        <taxon>Prymnesiophyceae</taxon>
        <taxon>Prymnesiales</taxon>
        <taxon>Prymnesiaceae</taxon>
        <taxon>Prymnesium</taxon>
    </lineage>
</organism>
<protein>
    <submittedName>
        <fullName evidence="2">Uncharacterized protein</fullName>
    </submittedName>
</protein>
<evidence type="ECO:0000313" key="3">
    <source>
        <dbReference type="Proteomes" id="UP001515480"/>
    </source>
</evidence>